<gene>
    <name evidence="2" type="ORF">TCIL3000_0_35070</name>
</gene>
<reference evidence="3" key="1">
    <citation type="submission" date="2011-07" db="EMBL/GenBank/DDBJ databases">
        <title>Divergent evolution of antigenic variation in African trypanosomes.</title>
        <authorList>
            <person name="Jackson A.P."/>
            <person name="Berry A."/>
            <person name="Allison H.C."/>
            <person name="Burton P."/>
            <person name="Anderson J."/>
            <person name="Aslett M."/>
            <person name="Brown R."/>
            <person name="Corton N."/>
            <person name="Harris D."/>
            <person name="Hauser H."/>
            <person name="Gamble J."/>
            <person name="Gilderthorp R."/>
            <person name="McQuillan J."/>
            <person name="Quail M.A."/>
            <person name="Sanders M."/>
            <person name="Van Tonder A."/>
            <person name="Ginger M.L."/>
            <person name="Donelson J.E."/>
            <person name="Field M.C."/>
            <person name="Barry J.D."/>
            <person name="Berriman M."/>
            <person name="Hertz-Fowler C."/>
        </authorList>
    </citation>
    <scope>NUCLEOTIDE SEQUENCE [LARGE SCALE GENOMIC DNA]</scope>
    <source>
        <strain evidence="3">IL3000</strain>
    </source>
</reference>
<evidence type="ECO:0000256" key="1">
    <source>
        <dbReference type="SAM" id="MobiDB-lite"/>
    </source>
</evidence>
<evidence type="ECO:0000313" key="3">
    <source>
        <dbReference type="Proteomes" id="UP000000702"/>
    </source>
</evidence>
<dbReference type="Proteomes" id="UP000000702">
    <property type="component" value="Unassembled WGS sequence"/>
</dbReference>
<evidence type="ECO:0000313" key="2">
    <source>
        <dbReference type="EMBL" id="CCD12646.1"/>
    </source>
</evidence>
<dbReference type="EMBL" id="CAEQ01000821">
    <property type="protein sequence ID" value="CCD12646.1"/>
    <property type="molecule type" value="Genomic_DNA"/>
</dbReference>
<protein>
    <submittedName>
        <fullName evidence="2">WGS project CAEQ00000000 data, annotated contig 1422</fullName>
    </submittedName>
</protein>
<comment type="caution">
    <text evidence="2">The sequence shown here is derived from an EMBL/GenBank/DDBJ whole genome shotgun (WGS) entry which is preliminary data.</text>
</comment>
<feature type="region of interest" description="Disordered" evidence="1">
    <location>
        <begin position="1"/>
        <end position="68"/>
    </location>
</feature>
<keyword evidence="3" id="KW-1185">Reference proteome</keyword>
<feature type="compositionally biased region" description="Polar residues" evidence="1">
    <location>
        <begin position="50"/>
        <end position="64"/>
    </location>
</feature>
<feature type="compositionally biased region" description="Polar residues" evidence="1">
    <location>
        <begin position="11"/>
        <end position="24"/>
    </location>
</feature>
<sequence>METEQELNETVLIQNRTNSNTGEEQYSCHRRRKKRIETSSTPSHPKEVEQMNNCKGRNSTTTIGNKGKRMWDYQELTHSSSHKTPPTVEAHSLALFESYIPLSRQHEISKPKEGKEREAAGGKKKAEVENAITPANAPGSEIPSEYALHD</sequence>
<organism evidence="2 3">
    <name type="scientific">Trypanosoma congolense (strain IL3000)</name>
    <dbReference type="NCBI Taxonomy" id="1068625"/>
    <lineage>
        <taxon>Eukaryota</taxon>
        <taxon>Discoba</taxon>
        <taxon>Euglenozoa</taxon>
        <taxon>Kinetoplastea</taxon>
        <taxon>Metakinetoplastina</taxon>
        <taxon>Trypanosomatida</taxon>
        <taxon>Trypanosomatidae</taxon>
        <taxon>Trypanosoma</taxon>
        <taxon>Nannomonas</taxon>
    </lineage>
</organism>
<feature type="compositionally biased region" description="Basic and acidic residues" evidence="1">
    <location>
        <begin position="104"/>
        <end position="128"/>
    </location>
</feature>
<reference evidence="2 3" key="2">
    <citation type="journal article" date="2012" name="Proc. Natl. Acad. Sci. U.S.A.">
        <title>Antigenic diversity is generated by distinct evolutionary mechanisms in African trypanosome species.</title>
        <authorList>
            <person name="Jackson A.P."/>
            <person name="Berry A."/>
            <person name="Aslett M."/>
            <person name="Allison H.C."/>
            <person name="Burton P."/>
            <person name="Vavrova-Anderson J."/>
            <person name="Brown R."/>
            <person name="Browne H."/>
            <person name="Corton N."/>
            <person name="Hauser H."/>
            <person name="Gamble J."/>
            <person name="Gilderthorp R."/>
            <person name="Marcello L."/>
            <person name="McQuillan J."/>
            <person name="Otto T.D."/>
            <person name="Quail M.A."/>
            <person name="Sanders M.J."/>
            <person name="van Tonder A."/>
            <person name="Ginger M.L."/>
            <person name="Field M.C."/>
            <person name="Barry J.D."/>
            <person name="Hertz-Fowler C."/>
            <person name="Berriman M."/>
        </authorList>
    </citation>
    <scope>NUCLEOTIDE SEQUENCE [LARGE SCALE GENOMIC DNA]</scope>
    <source>
        <strain evidence="2 3">IL3000</strain>
    </source>
</reference>
<feature type="region of interest" description="Disordered" evidence="1">
    <location>
        <begin position="103"/>
        <end position="150"/>
    </location>
</feature>
<dbReference type="VEuPathDB" id="TriTrypDB:TcIL3000_0_35070"/>
<accession>F9W643</accession>
<name>F9W643_TRYCI</name>
<dbReference type="AlphaFoldDB" id="F9W643"/>
<proteinExistence type="predicted"/>